<evidence type="ECO:0000256" key="1">
    <source>
        <dbReference type="SAM" id="MobiDB-lite"/>
    </source>
</evidence>
<protein>
    <submittedName>
        <fullName evidence="2">16132_t:CDS:1</fullName>
    </submittedName>
</protein>
<dbReference type="EMBL" id="CAJVPZ010023941">
    <property type="protein sequence ID" value="CAG8717351.1"/>
    <property type="molecule type" value="Genomic_DNA"/>
</dbReference>
<sequence length="631" mass="72435">HGIMKSSTPLTSTTSTLTSTTSTLIPTTSTLPTTSNFTSTASTLTSTTSTINFSNSESEINIPLIKFIVSSGLPFNFVDTLKSAGFVNPNIELSTSDIIKKQINKAYNRLFLQLKLKAQQEKSTMLSIYEFKPDTKIDEDYAVITCNWLTKDFEFHKIQLFTKKCYSEIDDEEDFYGDIIDALLELELTNLKFYSDNVNDFFDRVRDWDADEKYQNFVQNLTRLPVNCLNKLNGLILRSLGKWAREHVNNQTMPERIKAVENATKCLWSVVNFLKHNRVQGEIQNMQITFSYSTTVDVQNAKKISCNCTYHQIAFLKLMEEPFIQLVNNYNNYESAYIKEKGKFFKGLLLDSLPFGIFSKLLQLFKPLEHITCGTRKVLMKEYSNLIDRIVINADNILKELQFNGDLFNGDLEYELFKSFLTSIPLCFGDSFLFDVRLASLLDPSSKTDEVSPVIIEYTLKKCQAYYLNNIFSDNLDKSLQAANEELRCYINRPQLLLDTINPYEWWQGSKQMLPGLATLAREYLPTLTVDDENPVENLDELINTYDDDDMTYILFIMSGYKRNQEIFQPSNSNDNENNLIAISSSGAQQTKRQRTENNDKESICWKYFEPFKVPKENGTVTKCTIPGCTT</sequence>
<reference evidence="2" key="1">
    <citation type="submission" date="2021-06" db="EMBL/GenBank/DDBJ databases">
        <authorList>
            <person name="Kallberg Y."/>
            <person name="Tangrot J."/>
            <person name="Rosling A."/>
        </authorList>
    </citation>
    <scope>NUCLEOTIDE SEQUENCE</scope>
    <source>
        <strain evidence="2">IN212</strain>
    </source>
</reference>
<dbReference type="Proteomes" id="UP000789396">
    <property type="component" value="Unassembled WGS sequence"/>
</dbReference>
<feature type="non-terminal residue" evidence="2">
    <location>
        <position position="1"/>
    </location>
</feature>
<comment type="caution">
    <text evidence="2">The sequence shown here is derived from an EMBL/GenBank/DDBJ whole genome shotgun (WGS) entry which is preliminary data.</text>
</comment>
<name>A0A9N9I2N7_9GLOM</name>
<dbReference type="AlphaFoldDB" id="A0A9N9I2N7"/>
<dbReference type="OrthoDB" id="2418406at2759"/>
<gene>
    <name evidence="2" type="ORF">RFULGI_LOCUS11235</name>
</gene>
<keyword evidence="3" id="KW-1185">Reference proteome</keyword>
<evidence type="ECO:0000313" key="3">
    <source>
        <dbReference type="Proteomes" id="UP000789396"/>
    </source>
</evidence>
<evidence type="ECO:0000313" key="2">
    <source>
        <dbReference type="EMBL" id="CAG8717351.1"/>
    </source>
</evidence>
<organism evidence="2 3">
    <name type="scientific">Racocetra fulgida</name>
    <dbReference type="NCBI Taxonomy" id="60492"/>
    <lineage>
        <taxon>Eukaryota</taxon>
        <taxon>Fungi</taxon>
        <taxon>Fungi incertae sedis</taxon>
        <taxon>Mucoromycota</taxon>
        <taxon>Glomeromycotina</taxon>
        <taxon>Glomeromycetes</taxon>
        <taxon>Diversisporales</taxon>
        <taxon>Gigasporaceae</taxon>
        <taxon>Racocetra</taxon>
    </lineage>
</organism>
<feature type="region of interest" description="Disordered" evidence="1">
    <location>
        <begin position="1"/>
        <end position="20"/>
    </location>
</feature>
<accession>A0A9N9I2N7</accession>
<proteinExistence type="predicted"/>
<feature type="non-terminal residue" evidence="2">
    <location>
        <position position="631"/>
    </location>
</feature>